<dbReference type="EMBL" id="ML994764">
    <property type="protein sequence ID" value="KAF2174858.1"/>
    <property type="molecule type" value="Genomic_DNA"/>
</dbReference>
<keyword evidence="2" id="KW-1185">Reference proteome</keyword>
<protein>
    <submittedName>
        <fullName evidence="1">Uncharacterized protein</fullName>
    </submittedName>
</protein>
<sequence>MVFTNRPVNTSAIHPPVPTAYWPPLPSNFSDIPQSALSCWNSYFEWGVTRYFLADEFYKSTTRIVTTYDPPLSGTSTYSWNATRDCSTTTFAGTTLCDRVPRASSHRRNCITVLTTGTQEWTRYQDDITTITPTWTSEFAKPSPTCVVADDLGPLCSRLFDAWSYRTTEMSKTPLPSGARYNSDVINAIPPCTPIHDVPAPTEKAVCRISAAGYSAYYWPTSQSSFCSSTVPTPTINATTKTAVVSGHTLTSPSVYHFLKDVKVETYAGYAYQPGGIGYLAVNIWNTSTIAPLLTVAQLETDILSASRRCIGREMDYCTMYMDPDFQLQDLATVRSSAYTKNCETCLSRDGGVIYQNNYQASLAVPVSEVVRQNGGMFGDCDWMLWEYNENGWRYYTSSSVSAVLATNIPSTAFVPITVTGKAETTKETATPALAVRRGPKPTS</sequence>
<accession>A0A6A6D8P5</accession>
<reference evidence="1" key="1">
    <citation type="journal article" date="2020" name="Stud. Mycol.">
        <title>101 Dothideomycetes genomes: a test case for predicting lifestyles and emergence of pathogens.</title>
        <authorList>
            <person name="Haridas S."/>
            <person name="Albert R."/>
            <person name="Binder M."/>
            <person name="Bloem J."/>
            <person name="Labutti K."/>
            <person name="Salamov A."/>
            <person name="Andreopoulos B."/>
            <person name="Baker S."/>
            <person name="Barry K."/>
            <person name="Bills G."/>
            <person name="Bluhm B."/>
            <person name="Cannon C."/>
            <person name="Castanera R."/>
            <person name="Culley D."/>
            <person name="Daum C."/>
            <person name="Ezra D."/>
            <person name="Gonzalez J."/>
            <person name="Henrissat B."/>
            <person name="Kuo A."/>
            <person name="Liang C."/>
            <person name="Lipzen A."/>
            <person name="Lutzoni F."/>
            <person name="Magnuson J."/>
            <person name="Mondo S."/>
            <person name="Nolan M."/>
            <person name="Ohm R."/>
            <person name="Pangilinan J."/>
            <person name="Park H.-J."/>
            <person name="Ramirez L."/>
            <person name="Alfaro M."/>
            <person name="Sun H."/>
            <person name="Tritt A."/>
            <person name="Yoshinaga Y."/>
            <person name="Zwiers L.-H."/>
            <person name="Turgeon B."/>
            <person name="Goodwin S."/>
            <person name="Spatafora J."/>
            <person name="Crous P."/>
            <person name="Grigoriev I."/>
        </authorList>
    </citation>
    <scope>NUCLEOTIDE SEQUENCE</scope>
    <source>
        <strain evidence="1">CBS 207.26</strain>
    </source>
</reference>
<organism evidence="1 2">
    <name type="scientific">Zopfia rhizophila CBS 207.26</name>
    <dbReference type="NCBI Taxonomy" id="1314779"/>
    <lineage>
        <taxon>Eukaryota</taxon>
        <taxon>Fungi</taxon>
        <taxon>Dikarya</taxon>
        <taxon>Ascomycota</taxon>
        <taxon>Pezizomycotina</taxon>
        <taxon>Dothideomycetes</taxon>
        <taxon>Dothideomycetes incertae sedis</taxon>
        <taxon>Zopfiaceae</taxon>
        <taxon>Zopfia</taxon>
    </lineage>
</organism>
<proteinExistence type="predicted"/>
<dbReference type="OrthoDB" id="3944128at2759"/>
<name>A0A6A6D8P5_9PEZI</name>
<dbReference type="AlphaFoldDB" id="A0A6A6D8P5"/>
<evidence type="ECO:0000313" key="1">
    <source>
        <dbReference type="EMBL" id="KAF2174858.1"/>
    </source>
</evidence>
<evidence type="ECO:0000313" key="2">
    <source>
        <dbReference type="Proteomes" id="UP000800200"/>
    </source>
</evidence>
<dbReference type="Proteomes" id="UP000800200">
    <property type="component" value="Unassembled WGS sequence"/>
</dbReference>
<gene>
    <name evidence="1" type="ORF">K469DRAFT_612973</name>
</gene>